<dbReference type="PANTHER" id="PTHR15904">
    <property type="entry name" value="FAM13"/>
    <property type="match status" value="1"/>
</dbReference>
<dbReference type="SMART" id="SM00324">
    <property type="entry name" value="RhoGAP"/>
    <property type="match status" value="1"/>
</dbReference>
<dbReference type="InterPro" id="IPR008936">
    <property type="entry name" value="Rho_GTPase_activation_prot"/>
</dbReference>
<evidence type="ECO:0000256" key="1">
    <source>
        <dbReference type="ARBA" id="ARBA00007549"/>
    </source>
</evidence>
<dbReference type="CDD" id="cd00159">
    <property type="entry name" value="RhoGAP"/>
    <property type="match status" value="1"/>
</dbReference>
<feature type="region of interest" description="Disordered" evidence="3">
    <location>
        <begin position="916"/>
        <end position="987"/>
    </location>
</feature>
<feature type="region of interest" description="Disordered" evidence="3">
    <location>
        <begin position="440"/>
        <end position="780"/>
    </location>
</feature>
<feature type="compositionally biased region" description="Basic and acidic residues" evidence="3">
    <location>
        <begin position="451"/>
        <end position="460"/>
    </location>
</feature>
<keyword evidence="2" id="KW-0175">Coiled coil</keyword>
<feature type="compositionally biased region" description="Basic and acidic residues" evidence="3">
    <location>
        <begin position="753"/>
        <end position="771"/>
    </location>
</feature>
<protein>
    <submittedName>
        <fullName evidence="5">Protein FAM13A</fullName>
    </submittedName>
</protein>
<comment type="caution">
    <text evidence="5">The sequence shown here is derived from an EMBL/GenBank/DDBJ whole genome shotgun (WGS) entry which is preliminary data.</text>
</comment>
<dbReference type="Proteomes" id="UP001152320">
    <property type="component" value="Chromosome 20"/>
</dbReference>
<reference evidence="5" key="1">
    <citation type="submission" date="2021-10" db="EMBL/GenBank/DDBJ databases">
        <title>Tropical sea cucumber genome reveals ecological adaptation and Cuvierian tubules defense mechanism.</title>
        <authorList>
            <person name="Chen T."/>
        </authorList>
    </citation>
    <scope>NUCLEOTIDE SEQUENCE</scope>
    <source>
        <strain evidence="5">Nanhai2018</strain>
        <tissue evidence="5">Muscle</tissue>
    </source>
</reference>
<accession>A0A9Q1BEP3</accession>
<dbReference type="EMBL" id="JAIZAY010000020">
    <property type="protein sequence ID" value="KAJ8022444.1"/>
    <property type="molecule type" value="Genomic_DNA"/>
</dbReference>
<feature type="region of interest" description="Disordered" evidence="3">
    <location>
        <begin position="828"/>
        <end position="862"/>
    </location>
</feature>
<evidence type="ECO:0000256" key="2">
    <source>
        <dbReference type="SAM" id="Coils"/>
    </source>
</evidence>
<dbReference type="PROSITE" id="PS50238">
    <property type="entry name" value="RHOGAP"/>
    <property type="match status" value="1"/>
</dbReference>
<feature type="compositionally biased region" description="Polar residues" evidence="3">
    <location>
        <begin position="379"/>
        <end position="395"/>
    </location>
</feature>
<dbReference type="InterPro" id="IPR039102">
    <property type="entry name" value="FAM13"/>
</dbReference>
<dbReference type="AlphaFoldDB" id="A0A9Q1BEP3"/>
<feature type="coiled-coil region" evidence="2">
    <location>
        <begin position="1218"/>
        <end position="1245"/>
    </location>
</feature>
<dbReference type="Pfam" id="PF00620">
    <property type="entry name" value="RhoGAP"/>
    <property type="match status" value="1"/>
</dbReference>
<evidence type="ECO:0000313" key="6">
    <source>
        <dbReference type="Proteomes" id="UP001152320"/>
    </source>
</evidence>
<keyword evidence="6" id="KW-1185">Reference proteome</keyword>
<feature type="compositionally biased region" description="Basic and acidic residues" evidence="3">
    <location>
        <begin position="952"/>
        <end position="962"/>
    </location>
</feature>
<proteinExistence type="inferred from homology"/>
<feature type="compositionally biased region" description="Polar residues" evidence="3">
    <location>
        <begin position="592"/>
        <end position="605"/>
    </location>
</feature>
<sequence length="1251" mass="141238">MQKILRSPASMRRKPLKGTFGVPLSELVQIVNGHVKIPIVVEKVVEYIENKGLNQEGIFRINGSTKAVDKMKAKFDKSQDVDLDEAGDIMAVAGLLKLFLRELPDPIMTEALHQQFINLQRDFQQSESEIYFQQLKNLVALLPEENFHVLAYLCRFLVKVTDHQEKNKMNSRALSIVFGPNLFRCSDGVAGLQEQVHTNVIVRNFIENYDFLFGDREEKEDGDVEDLEKDTSPLNNSKRIVVKPATEKKSPPVKPVSYEQYIKDRIGKAFAKREGEEKDVNSNSLEKGREEMKQGFDRQGAMSPCDVSSADERALSPFNLDSDSTVPSPIVSDSAIEVVDRAIKECVSEHLFGSPEEKAPVPTPRTKRLQKKQKEAASRLQQSQENLEISDNVSSVTDRVRQFSIDSQESLSPPITPLAKTHPDLAAFRFFETQGMMLQSSKGNKVLPTKQETKKADKELNNTNSPGFRRKLEENSGRSSGNNNNEEEEDDDEDDDLVFDEEDLKKIERAAPVLSKVTGGRVPPPRLSKNTKKKKAFDAPPEEIPTQLTELDLDSVQRDGPILQKLTEGRVQPPRVRMRSGSIERSDPKVNLPQNQSPPLTNGNIKQMPHDPKVASHNQGSPQKPKLVPHGTQKALAEAAVASRLKKQGVDGVSPSHPSQEEEGHLRKGKHSDKRHDTASESLAKSKSDSAKERSHHDVIGSPKRKGKKKTRHSGKEENDLRVRDIDSPELGVIEHKHGKKKSRSTSNPSDAGQDKLKAKLTNGKDEERSRSASPRIADVIDNDNLVPSLDLSSLHANAESDEPIPAWPLHQRADWLNNMEELTIDVKEGPVEKLSRSSEEAPLSPRAKDTPPCWGSDDKDFTQSLSSTSNQFIYYSATIEADRTEDKPMDKAQNIKQLTRQVRNLKRKIRQYEEEYCEQHGHKPSTAEKVAEPEVKKMMRELKKAAKQLKAAKEQSEDSKKPLHSTLPSTSHHRRKQDDSNSESSLIESLRDALDLAEEWLKEKRREAGRMDDIFEMTKTEVHDEKVSIQKVLLQLENKYGRPTTRETKEIMKPLYDRYRNLKRLIAKFEVRRTLAEEVVAASPPDLNTINEHEETKEFTPKQLGTIHTMYNEEDLEPCMVTQEIPSGVRGLPSRTLDIEEGLASPVDLSGRADSPLSPDSSANFKNLADASLSELIKTQNQALADKKKVRRILKEFEDNFFKEKGRKVQKEDRGPMEEEYNEYKRVKKELKLLEALMEKHQSQANTGVT</sequence>
<comment type="similarity">
    <text evidence="1">Belongs to the FAM13 family.</text>
</comment>
<dbReference type="Gene3D" id="1.10.555.10">
    <property type="entry name" value="Rho GTPase activation protein"/>
    <property type="match status" value="1"/>
</dbReference>
<organism evidence="5 6">
    <name type="scientific">Holothuria leucospilota</name>
    <name type="common">Black long sea cucumber</name>
    <name type="synonym">Mertensiothuria leucospilota</name>
    <dbReference type="NCBI Taxonomy" id="206669"/>
    <lineage>
        <taxon>Eukaryota</taxon>
        <taxon>Metazoa</taxon>
        <taxon>Echinodermata</taxon>
        <taxon>Eleutherozoa</taxon>
        <taxon>Echinozoa</taxon>
        <taxon>Holothuroidea</taxon>
        <taxon>Aspidochirotacea</taxon>
        <taxon>Aspidochirotida</taxon>
        <taxon>Holothuriidae</taxon>
        <taxon>Holothuria</taxon>
    </lineage>
</organism>
<feature type="compositionally biased region" description="Basic and acidic residues" evidence="3">
    <location>
        <begin position="714"/>
        <end position="727"/>
    </location>
</feature>
<dbReference type="GO" id="GO:0007165">
    <property type="term" value="P:signal transduction"/>
    <property type="evidence" value="ECO:0007669"/>
    <property type="project" value="InterPro"/>
</dbReference>
<dbReference type="PANTHER" id="PTHR15904:SF17">
    <property type="entry name" value="RHO-GAP DOMAIN-CONTAINING PROTEIN"/>
    <property type="match status" value="1"/>
</dbReference>
<feature type="compositionally biased region" description="Basic and acidic residues" evidence="3">
    <location>
        <begin position="828"/>
        <end position="840"/>
    </location>
</feature>
<feature type="region of interest" description="Disordered" evidence="3">
    <location>
        <begin position="353"/>
        <end position="395"/>
    </location>
</feature>
<feature type="domain" description="Rho-GAP" evidence="4">
    <location>
        <begin position="22"/>
        <end position="213"/>
    </location>
</feature>
<feature type="compositionally biased region" description="Basic residues" evidence="3">
    <location>
        <begin position="703"/>
        <end position="713"/>
    </location>
</feature>
<gene>
    <name evidence="5" type="ORF">HOLleu_37342</name>
</gene>
<feature type="compositionally biased region" description="Acidic residues" evidence="3">
    <location>
        <begin position="485"/>
        <end position="502"/>
    </location>
</feature>
<dbReference type="Pfam" id="PF26116">
    <property type="entry name" value="FAM13A"/>
    <property type="match status" value="1"/>
</dbReference>
<dbReference type="OrthoDB" id="185175at2759"/>
<evidence type="ECO:0000313" key="5">
    <source>
        <dbReference type="EMBL" id="KAJ8022444.1"/>
    </source>
</evidence>
<name>A0A9Q1BEP3_HOLLE</name>
<dbReference type="InterPro" id="IPR059029">
    <property type="entry name" value="FAM13A_dom"/>
</dbReference>
<dbReference type="InterPro" id="IPR000198">
    <property type="entry name" value="RhoGAP_dom"/>
</dbReference>
<dbReference type="SUPFAM" id="SSF48350">
    <property type="entry name" value="GTPase activation domain, GAP"/>
    <property type="match status" value="1"/>
</dbReference>
<feature type="compositionally biased region" description="Basic and acidic residues" evidence="3">
    <location>
        <begin position="916"/>
        <end position="945"/>
    </location>
</feature>
<evidence type="ECO:0000259" key="4">
    <source>
        <dbReference type="PROSITE" id="PS50238"/>
    </source>
</evidence>
<feature type="compositionally biased region" description="Basic and acidic residues" evidence="3">
    <location>
        <begin position="674"/>
        <end position="699"/>
    </location>
</feature>
<evidence type="ECO:0000256" key="3">
    <source>
        <dbReference type="SAM" id="MobiDB-lite"/>
    </source>
</evidence>